<organism evidence="1 2">
    <name type="scientific">Anoxybacterium hadale</name>
    <dbReference type="NCBI Taxonomy" id="3408580"/>
    <lineage>
        <taxon>Bacteria</taxon>
        <taxon>Bacillati</taxon>
        <taxon>Bacillota</taxon>
        <taxon>Clostridia</taxon>
        <taxon>Peptostreptococcales</taxon>
        <taxon>Anaerovoracaceae</taxon>
        <taxon>Anoxybacterium</taxon>
    </lineage>
</organism>
<evidence type="ECO:0000313" key="2">
    <source>
        <dbReference type="Proteomes" id="UP000594014"/>
    </source>
</evidence>
<reference evidence="1" key="1">
    <citation type="submission" date="2019-08" db="EMBL/GenBank/DDBJ databases">
        <title>Genome sequence of Clostridiales bacterium MT110.</title>
        <authorList>
            <person name="Cao J."/>
        </authorList>
    </citation>
    <scope>NUCLEOTIDE SEQUENCE</scope>
    <source>
        <strain evidence="1">MT110</strain>
    </source>
</reference>
<name>A0ACD1AGP6_9FIRM</name>
<keyword evidence="2" id="KW-1185">Reference proteome</keyword>
<sequence>MDNIRVQKRDTSLKAKQLRRSGFVPGNIFGGTLQESISIQIDEATARKLIRLKREGSKLRLTLDDQVIPVQIKEKEQNTLSEEILHISFQALRADQKVNSVIHILLKNMDKIAGILERIMLEIPYASLPADMIDTITIDLEGIRVGSVITVADIPELRDEKIDLQVDLDSIILRINDKNRATVQSQKES</sequence>
<proteinExistence type="predicted"/>
<dbReference type="Proteomes" id="UP000594014">
    <property type="component" value="Chromosome"/>
</dbReference>
<gene>
    <name evidence="1" type="ORF">FRZ06_20925</name>
</gene>
<keyword evidence="1" id="KW-0687">Ribonucleoprotein</keyword>
<evidence type="ECO:0000313" key="1">
    <source>
        <dbReference type="EMBL" id="QOX65636.1"/>
    </source>
</evidence>
<protein>
    <submittedName>
        <fullName evidence="1">50S ribosomal protein L25/general stress protein Ctc</fullName>
    </submittedName>
</protein>
<accession>A0ACD1AGP6</accession>
<dbReference type="EMBL" id="CP042469">
    <property type="protein sequence ID" value="QOX65636.1"/>
    <property type="molecule type" value="Genomic_DNA"/>
</dbReference>
<keyword evidence="1" id="KW-0689">Ribosomal protein</keyword>